<gene>
    <name evidence="1" type="ORF">PCOR1329_LOCUS62704</name>
</gene>
<keyword evidence="2" id="KW-1185">Reference proteome</keyword>
<organism evidence="1 2">
    <name type="scientific">Prorocentrum cordatum</name>
    <dbReference type="NCBI Taxonomy" id="2364126"/>
    <lineage>
        <taxon>Eukaryota</taxon>
        <taxon>Sar</taxon>
        <taxon>Alveolata</taxon>
        <taxon>Dinophyceae</taxon>
        <taxon>Prorocentrales</taxon>
        <taxon>Prorocentraceae</taxon>
        <taxon>Prorocentrum</taxon>
    </lineage>
</organism>
<dbReference type="Proteomes" id="UP001189429">
    <property type="component" value="Unassembled WGS sequence"/>
</dbReference>
<dbReference type="SUPFAM" id="SSF52540">
    <property type="entry name" value="P-loop containing nucleoside triphosphate hydrolases"/>
    <property type="match status" value="1"/>
</dbReference>
<reference evidence="1" key="1">
    <citation type="submission" date="2023-10" db="EMBL/GenBank/DDBJ databases">
        <authorList>
            <person name="Chen Y."/>
            <person name="Shah S."/>
            <person name="Dougan E. K."/>
            <person name="Thang M."/>
            <person name="Chan C."/>
        </authorList>
    </citation>
    <scope>NUCLEOTIDE SEQUENCE [LARGE SCALE GENOMIC DNA]</scope>
</reference>
<name>A0ABN9W3B6_9DINO</name>
<sequence>MAANARPSQVLSPAALTEAAMQVLPETDAANTTLDQFCKRRARLETHTSRRASTLRILPRGCVSAPRRLARHLGLPETGMDRFAEDVSREVQAALAQQGSPAQRMNRLTADLGGPARDAKRDVYLVTISRVLPDALDQTDLVDVEAMSREGVGRALLSALHGNGGGVVKKMAVFKALGRDPARAGEAPTGCDMPGSALGRLRELRAGRETHADGSSHFHAAVSLFQNRRWFPVERAVREHAKMATHWSCSHSQWWSALRYCAIPTPKKPVVDGSAWPWSHDGSPIDFFEESQRPFQAGAWKRRREEVEKSAAAGGAPPKKFSKLDLTAVILDQELKTKAAVLEYIQSHGTEATQRFVHNHQRQLGEYIAEAAEWGNARKAADLERKSDWDMVCAAADDACGNDEDECSYKVAAEAFFEVNQGSISRAELACALRGIIVNGPSKTTRMPLIVGPTNTGKSTLLMPFDKLFGQSNVLHKPALGSKFALRNITKGNMRFIFWDDYRPVEYAQKTVEVATFLSLFTGHPFEVQVSQSFNDGNPDAQWNRGAAMTTKEAGLWEPKCAVSAEDVRHMQSRVQVFPARVLPRTTMRDACPCPGCMCRWIREDTAMVCQGALGPLAEDV</sequence>
<evidence type="ECO:0000313" key="1">
    <source>
        <dbReference type="EMBL" id="CAK0879227.1"/>
    </source>
</evidence>
<accession>A0ABN9W3B6</accession>
<dbReference type="Gene3D" id="3.40.50.300">
    <property type="entry name" value="P-loop containing nucleotide triphosphate hydrolases"/>
    <property type="match status" value="1"/>
</dbReference>
<dbReference type="InterPro" id="IPR027417">
    <property type="entry name" value="P-loop_NTPase"/>
</dbReference>
<dbReference type="EMBL" id="CAUYUJ010017932">
    <property type="protein sequence ID" value="CAK0879227.1"/>
    <property type="molecule type" value="Genomic_DNA"/>
</dbReference>
<protein>
    <submittedName>
        <fullName evidence="1">Uncharacterized protein</fullName>
    </submittedName>
</protein>
<evidence type="ECO:0000313" key="2">
    <source>
        <dbReference type="Proteomes" id="UP001189429"/>
    </source>
</evidence>
<comment type="caution">
    <text evidence="1">The sequence shown here is derived from an EMBL/GenBank/DDBJ whole genome shotgun (WGS) entry which is preliminary data.</text>
</comment>
<proteinExistence type="predicted"/>